<keyword evidence="3" id="KW-1185">Reference proteome</keyword>
<reference evidence="1 2" key="1">
    <citation type="journal article" date="2010" name="Nature">
        <title>Genome sequence of the palaeopolyploid soybean.</title>
        <authorList>
            <person name="Schmutz J."/>
            <person name="Cannon S.B."/>
            <person name="Schlueter J."/>
            <person name="Ma J."/>
            <person name="Mitros T."/>
            <person name="Nelson W."/>
            <person name="Hyten D.L."/>
            <person name="Song Q."/>
            <person name="Thelen J.J."/>
            <person name="Cheng J."/>
            <person name="Xu D."/>
            <person name="Hellsten U."/>
            <person name="May G.D."/>
            <person name="Yu Y."/>
            <person name="Sakurai T."/>
            <person name="Umezawa T."/>
            <person name="Bhattacharyya M.K."/>
            <person name="Sandhu D."/>
            <person name="Valliyodan B."/>
            <person name="Lindquist E."/>
            <person name="Peto M."/>
            <person name="Grant D."/>
            <person name="Shu S."/>
            <person name="Goodstein D."/>
            <person name="Barry K."/>
            <person name="Futrell-Griggs M."/>
            <person name="Abernathy B."/>
            <person name="Du J."/>
            <person name="Tian Z."/>
            <person name="Zhu L."/>
            <person name="Gill N."/>
            <person name="Joshi T."/>
            <person name="Libault M."/>
            <person name="Sethuraman A."/>
            <person name="Zhang X.-C."/>
            <person name="Shinozaki K."/>
            <person name="Nguyen H.T."/>
            <person name="Wing R.A."/>
            <person name="Cregan P."/>
            <person name="Specht J."/>
            <person name="Grimwood J."/>
            <person name="Rokhsar D."/>
            <person name="Stacey G."/>
            <person name="Shoemaker R.C."/>
            <person name="Jackson S.A."/>
        </authorList>
    </citation>
    <scope>NUCLEOTIDE SEQUENCE</scope>
    <source>
        <strain evidence="2">cv. Williams 82</strain>
        <tissue evidence="1">Callus</tissue>
    </source>
</reference>
<dbReference type="PANTHER" id="PTHR31672">
    <property type="entry name" value="BNACNNG10540D PROTEIN"/>
    <property type="match status" value="1"/>
</dbReference>
<dbReference type="Proteomes" id="UP000008827">
    <property type="component" value="Chromosome 7"/>
</dbReference>
<dbReference type="Gene3D" id="1.20.1280.50">
    <property type="match status" value="1"/>
</dbReference>
<organism evidence="1">
    <name type="scientific">Glycine max</name>
    <name type="common">Soybean</name>
    <name type="synonym">Glycine hispida</name>
    <dbReference type="NCBI Taxonomy" id="3847"/>
    <lineage>
        <taxon>Eukaryota</taxon>
        <taxon>Viridiplantae</taxon>
        <taxon>Streptophyta</taxon>
        <taxon>Embryophyta</taxon>
        <taxon>Tracheophyta</taxon>
        <taxon>Spermatophyta</taxon>
        <taxon>Magnoliopsida</taxon>
        <taxon>eudicotyledons</taxon>
        <taxon>Gunneridae</taxon>
        <taxon>Pentapetalae</taxon>
        <taxon>rosids</taxon>
        <taxon>fabids</taxon>
        <taxon>Fabales</taxon>
        <taxon>Fabaceae</taxon>
        <taxon>Papilionoideae</taxon>
        <taxon>50 kb inversion clade</taxon>
        <taxon>NPAAA clade</taxon>
        <taxon>indigoferoid/millettioid clade</taxon>
        <taxon>Phaseoleae</taxon>
        <taxon>Glycine</taxon>
        <taxon>Glycine subgen. Soja</taxon>
    </lineage>
</organism>
<accession>A0A0R0JEL0</accession>
<evidence type="ECO:0000313" key="3">
    <source>
        <dbReference type="Proteomes" id="UP000008827"/>
    </source>
</evidence>
<dbReference type="InterPro" id="IPR050796">
    <property type="entry name" value="SCF_F-box_component"/>
</dbReference>
<dbReference type="Gramene" id="KRH49471">
    <property type="protein sequence ID" value="KRH49471"/>
    <property type="gene ID" value="GLYMA_07G156800"/>
</dbReference>
<dbReference type="InParanoid" id="A0A0R0JEL0"/>
<dbReference type="InterPro" id="IPR036047">
    <property type="entry name" value="F-box-like_dom_sf"/>
</dbReference>
<dbReference type="PANTHER" id="PTHR31672:SF13">
    <property type="entry name" value="F-BOX PROTEIN CPR30-LIKE"/>
    <property type="match status" value="1"/>
</dbReference>
<dbReference type="AlphaFoldDB" id="A0A0R0JEL0"/>
<proteinExistence type="predicted"/>
<dbReference type="EnsemblPlants" id="KRH49471">
    <property type="protein sequence ID" value="KRH49471"/>
    <property type="gene ID" value="GLYMA_07G156800"/>
</dbReference>
<sequence length="335" mass="37951">MDEEEDEREINEEKNVDVVPKFHVMEILFEKLMMEVLSWLPVKSLVRFTCASKWFQSLISDSSFVKLHLQRSPKSEDFLLICSVDDTLNRFFILSCPAIPLVSDDPLSLIADDHSLGLELNDTYEIAGACNGLRKTFEDAQCVLALPGIDHAAGTFGFGYEVVVSIVSTLNNDGSLKLCEVKVCNINGHNCWRNIQSFHADPTSIPGCGVYLNSTLNWMALAFPHNSYDITFDELVIVSLDLRNETYTQLLLPLLMGFTYMIFTLMEMMRISSPINVLGRKTKHLAIWQMKEFGNQNSWTLSQSIAIQDLEIDCMPCHDLLPLIMYEELRMAVSS</sequence>
<dbReference type="SUPFAM" id="SSF81383">
    <property type="entry name" value="F-box domain"/>
    <property type="match status" value="1"/>
</dbReference>
<evidence type="ECO:0000313" key="2">
    <source>
        <dbReference type="EnsemblPlants" id="KRH49471"/>
    </source>
</evidence>
<name>A0A0R0JEL0_SOYBN</name>
<dbReference type="EMBL" id="CM000840">
    <property type="protein sequence ID" value="KRH49471.1"/>
    <property type="molecule type" value="Genomic_DNA"/>
</dbReference>
<evidence type="ECO:0000313" key="1">
    <source>
        <dbReference type="EMBL" id="KRH49471.1"/>
    </source>
</evidence>
<dbReference type="OMA" id="VCNINGH"/>
<protein>
    <recommendedName>
        <fullName evidence="4">F-box domain-containing protein</fullName>
    </recommendedName>
</protein>
<gene>
    <name evidence="1" type="ORF">GLYMA_07G156800</name>
</gene>
<reference evidence="2" key="2">
    <citation type="submission" date="2018-02" db="UniProtKB">
        <authorList>
            <consortium name="EnsemblPlants"/>
        </authorList>
    </citation>
    <scope>IDENTIFICATION</scope>
    <source>
        <strain evidence="2">Williams 82</strain>
    </source>
</reference>
<evidence type="ECO:0008006" key="4">
    <source>
        <dbReference type="Google" id="ProtNLM"/>
    </source>
</evidence>
<reference evidence="1" key="3">
    <citation type="submission" date="2018-07" db="EMBL/GenBank/DDBJ databases">
        <title>WGS assembly of Glycine max.</title>
        <authorList>
            <person name="Schmutz J."/>
            <person name="Cannon S."/>
            <person name="Schlueter J."/>
            <person name="Ma J."/>
            <person name="Mitros T."/>
            <person name="Nelson W."/>
            <person name="Hyten D."/>
            <person name="Song Q."/>
            <person name="Thelen J."/>
            <person name="Cheng J."/>
            <person name="Xu D."/>
            <person name="Hellsten U."/>
            <person name="May G."/>
            <person name="Yu Y."/>
            <person name="Sakurai T."/>
            <person name="Umezawa T."/>
            <person name="Bhattacharyya M."/>
            <person name="Sandhu D."/>
            <person name="Valliyodan B."/>
            <person name="Lindquist E."/>
            <person name="Peto M."/>
            <person name="Grant D."/>
            <person name="Shu S."/>
            <person name="Goodstein D."/>
            <person name="Barry K."/>
            <person name="Futrell-Griggs M."/>
            <person name="Abernathy B."/>
            <person name="Du J."/>
            <person name="Tian Z."/>
            <person name="Zhu L."/>
            <person name="Gill N."/>
            <person name="Joshi T."/>
            <person name="Libault M."/>
            <person name="Sethuraman A."/>
            <person name="Zhang X."/>
            <person name="Shinozaki K."/>
            <person name="Nguyen H."/>
            <person name="Wing R."/>
            <person name="Cregan P."/>
            <person name="Specht J."/>
            <person name="Grimwood J."/>
            <person name="Rokhsar D."/>
            <person name="Stacey G."/>
            <person name="Shoemaker R."/>
            <person name="Jackson S."/>
        </authorList>
    </citation>
    <scope>NUCLEOTIDE SEQUENCE</scope>
    <source>
        <tissue evidence="1">Callus</tissue>
    </source>
</reference>